<gene>
    <name evidence="6" type="ORF">STAS_34423</name>
</gene>
<reference evidence="7" key="1">
    <citation type="journal article" date="2019" name="Curr. Biol.">
        <title>Genome Sequence of Striga asiatica Provides Insight into the Evolution of Plant Parasitism.</title>
        <authorList>
            <person name="Yoshida S."/>
            <person name="Kim S."/>
            <person name="Wafula E.K."/>
            <person name="Tanskanen J."/>
            <person name="Kim Y.M."/>
            <person name="Honaas L."/>
            <person name="Yang Z."/>
            <person name="Spallek T."/>
            <person name="Conn C.E."/>
            <person name="Ichihashi Y."/>
            <person name="Cheong K."/>
            <person name="Cui S."/>
            <person name="Der J.P."/>
            <person name="Gundlach H."/>
            <person name="Jiao Y."/>
            <person name="Hori C."/>
            <person name="Ishida J.K."/>
            <person name="Kasahara H."/>
            <person name="Kiba T."/>
            <person name="Kim M.S."/>
            <person name="Koo N."/>
            <person name="Laohavisit A."/>
            <person name="Lee Y.H."/>
            <person name="Lumba S."/>
            <person name="McCourt P."/>
            <person name="Mortimer J.C."/>
            <person name="Mutuku J.M."/>
            <person name="Nomura T."/>
            <person name="Sasaki-Sekimoto Y."/>
            <person name="Seto Y."/>
            <person name="Wang Y."/>
            <person name="Wakatake T."/>
            <person name="Sakakibara H."/>
            <person name="Demura T."/>
            <person name="Yamaguchi S."/>
            <person name="Yoneyama K."/>
            <person name="Manabe R.I."/>
            <person name="Nelson D.C."/>
            <person name="Schulman A.H."/>
            <person name="Timko M.P."/>
            <person name="dePamphilis C.W."/>
            <person name="Choi D."/>
            <person name="Shirasu K."/>
        </authorList>
    </citation>
    <scope>NUCLEOTIDE SEQUENCE [LARGE SCALE GENOMIC DNA]</scope>
    <source>
        <strain evidence="7">cv. UVA1</strain>
    </source>
</reference>
<evidence type="ECO:0000256" key="4">
    <source>
        <dbReference type="SAM" id="MobiDB-lite"/>
    </source>
</evidence>
<keyword evidence="2" id="KW-0131">Cell cycle</keyword>
<dbReference type="InterPro" id="IPR039361">
    <property type="entry name" value="Cyclin"/>
</dbReference>
<dbReference type="SUPFAM" id="SSF47954">
    <property type="entry name" value="Cyclin-like"/>
    <property type="match status" value="1"/>
</dbReference>
<dbReference type="AlphaFoldDB" id="A0A5A7RHG5"/>
<comment type="similarity">
    <text evidence="3">Belongs to the cyclin family.</text>
</comment>
<sequence>MEFEAPLLNLFCNEDISSLDSNLIEKDDDLDFISVSEPDCDYIENSFRKEIIIFRSNRDQNEVKRWPQSFRLEAVKSILKISAMFGYHYRTAYLSSIYLDQFLAKTWFSDGNTAWTSRLLSIACLSLAAKMEEHKARKLIEYRVDGYGFEGIAIQKMELCVLHELGWQMGILTPFTYIHYFTAKLCAEKCRQKEIATRAADLVLAIMEEPNINAAENLSSIVAAASVLAAYDHRLEKRMMEDKINEIPSWGSLEKDLTFSCYCKLQEIMMLKTPKSAISPSWISADDSTAITSKGGSKRRLNFDNNNNNDQNCPTKKNC</sequence>
<organism evidence="6 7">
    <name type="scientific">Striga asiatica</name>
    <name type="common">Asiatic witchweed</name>
    <name type="synonym">Buchnera asiatica</name>
    <dbReference type="NCBI Taxonomy" id="4170"/>
    <lineage>
        <taxon>Eukaryota</taxon>
        <taxon>Viridiplantae</taxon>
        <taxon>Streptophyta</taxon>
        <taxon>Embryophyta</taxon>
        <taxon>Tracheophyta</taxon>
        <taxon>Spermatophyta</taxon>
        <taxon>Magnoliopsida</taxon>
        <taxon>eudicotyledons</taxon>
        <taxon>Gunneridae</taxon>
        <taxon>Pentapetalae</taxon>
        <taxon>asterids</taxon>
        <taxon>lamiids</taxon>
        <taxon>Lamiales</taxon>
        <taxon>Orobanchaceae</taxon>
        <taxon>Buchnereae</taxon>
        <taxon>Striga</taxon>
    </lineage>
</organism>
<evidence type="ECO:0000256" key="3">
    <source>
        <dbReference type="RuleBase" id="RU000383"/>
    </source>
</evidence>
<dbReference type="InterPro" id="IPR036915">
    <property type="entry name" value="Cyclin-like_sf"/>
</dbReference>
<evidence type="ECO:0000256" key="2">
    <source>
        <dbReference type="ARBA" id="ARBA00023306"/>
    </source>
</evidence>
<dbReference type="SMART" id="SM00385">
    <property type="entry name" value="CYCLIN"/>
    <property type="match status" value="1"/>
</dbReference>
<keyword evidence="7" id="KW-1185">Reference proteome</keyword>
<dbReference type="Gene3D" id="1.10.472.10">
    <property type="entry name" value="Cyclin-like"/>
    <property type="match status" value="2"/>
</dbReference>
<dbReference type="InterPro" id="IPR013763">
    <property type="entry name" value="Cyclin-like_dom"/>
</dbReference>
<evidence type="ECO:0000313" key="7">
    <source>
        <dbReference type="Proteomes" id="UP000325081"/>
    </source>
</evidence>
<accession>A0A5A7RHG5</accession>
<evidence type="ECO:0000256" key="1">
    <source>
        <dbReference type="ARBA" id="ARBA00022618"/>
    </source>
</evidence>
<evidence type="ECO:0000313" key="6">
    <source>
        <dbReference type="EMBL" id="GER56683.1"/>
    </source>
</evidence>
<feature type="compositionally biased region" description="Low complexity" evidence="4">
    <location>
        <begin position="303"/>
        <end position="312"/>
    </location>
</feature>
<evidence type="ECO:0000259" key="5">
    <source>
        <dbReference type="SMART" id="SM00385"/>
    </source>
</evidence>
<dbReference type="EMBL" id="BKCP01012737">
    <property type="protein sequence ID" value="GER56683.1"/>
    <property type="molecule type" value="Genomic_DNA"/>
</dbReference>
<dbReference type="InterPro" id="IPR006671">
    <property type="entry name" value="Cyclin_N"/>
</dbReference>
<comment type="caution">
    <text evidence="6">The sequence shown here is derived from an EMBL/GenBank/DDBJ whole genome shotgun (WGS) entry which is preliminary data.</text>
</comment>
<keyword evidence="1" id="KW-0132">Cell division</keyword>
<dbReference type="GO" id="GO:0051301">
    <property type="term" value="P:cell division"/>
    <property type="evidence" value="ECO:0007669"/>
    <property type="project" value="UniProtKB-KW"/>
</dbReference>
<name>A0A5A7RHG5_STRAF</name>
<protein>
    <submittedName>
        <fullName evidence="6">Cyclin family protein</fullName>
    </submittedName>
</protein>
<keyword evidence="3" id="KW-0195">Cyclin</keyword>
<feature type="region of interest" description="Disordered" evidence="4">
    <location>
        <begin position="294"/>
        <end position="319"/>
    </location>
</feature>
<dbReference type="Proteomes" id="UP000325081">
    <property type="component" value="Unassembled WGS sequence"/>
</dbReference>
<dbReference type="Pfam" id="PF00134">
    <property type="entry name" value="Cyclin_N"/>
    <property type="match status" value="1"/>
</dbReference>
<feature type="domain" description="Cyclin-like" evidence="5">
    <location>
        <begin position="76"/>
        <end position="163"/>
    </location>
</feature>
<dbReference type="OrthoDB" id="306099at2759"/>
<proteinExistence type="inferred from homology"/>
<dbReference type="PANTHER" id="PTHR10177">
    <property type="entry name" value="CYCLINS"/>
    <property type="match status" value="1"/>
</dbReference>